<dbReference type="Gene3D" id="3.40.50.720">
    <property type="entry name" value="NAD(P)-binding Rossmann-like Domain"/>
    <property type="match status" value="1"/>
</dbReference>
<dbReference type="InterPro" id="IPR051450">
    <property type="entry name" value="Gfo/Idh/MocA_Oxidoreductases"/>
</dbReference>
<proteinExistence type="predicted"/>
<evidence type="ECO:0000313" key="4">
    <source>
        <dbReference type="Proteomes" id="UP001145072"/>
    </source>
</evidence>
<dbReference type="RefSeq" id="WP_259868157.1">
    <property type="nucleotide sequence ID" value="NZ_JAMQJZ010000018.1"/>
</dbReference>
<dbReference type="InterPro" id="IPR055170">
    <property type="entry name" value="GFO_IDH_MocA-like_dom"/>
</dbReference>
<dbReference type="SUPFAM" id="SSF55347">
    <property type="entry name" value="Glyceraldehyde-3-phosphate dehydrogenase-like, C-terminal domain"/>
    <property type="match status" value="1"/>
</dbReference>
<reference evidence="3" key="1">
    <citation type="submission" date="2022-06" db="EMBL/GenBank/DDBJ databases">
        <title>Aquibacillus sp. a new bacterium isolated from soil saline samples.</title>
        <authorList>
            <person name="Galisteo C."/>
            <person name="De La Haba R."/>
            <person name="Sanchez-Porro C."/>
            <person name="Ventosa A."/>
        </authorList>
    </citation>
    <scope>NUCLEOTIDE SEQUENCE</scope>
    <source>
        <strain evidence="3">JCM 12387</strain>
    </source>
</reference>
<dbReference type="GO" id="GO:0000166">
    <property type="term" value="F:nucleotide binding"/>
    <property type="evidence" value="ECO:0007669"/>
    <property type="project" value="InterPro"/>
</dbReference>
<dbReference type="Gene3D" id="3.30.360.10">
    <property type="entry name" value="Dihydrodipicolinate Reductase, domain 2"/>
    <property type="match status" value="1"/>
</dbReference>
<protein>
    <submittedName>
        <fullName evidence="3">Gfo/Idh/MocA family oxidoreductase</fullName>
    </submittedName>
</protein>
<dbReference type="SUPFAM" id="SSF51735">
    <property type="entry name" value="NAD(P)-binding Rossmann-fold domains"/>
    <property type="match status" value="1"/>
</dbReference>
<evidence type="ECO:0000259" key="1">
    <source>
        <dbReference type="Pfam" id="PF01408"/>
    </source>
</evidence>
<dbReference type="EMBL" id="JAMQJZ010000018">
    <property type="protein sequence ID" value="MDC3422289.1"/>
    <property type="molecule type" value="Genomic_DNA"/>
</dbReference>
<dbReference type="InterPro" id="IPR000683">
    <property type="entry name" value="Gfo/Idh/MocA-like_OxRdtase_N"/>
</dbReference>
<feature type="domain" description="GFO/IDH/MocA-like oxidoreductase" evidence="2">
    <location>
        <begin position="128"/>
        <end position="251"/>
    </location>
</feature>
<feature type="domain" description="Gfo/Idh/MocA-like oxidoreductase N-terminal" evidence="1">
    <location>
        <begin position="1"/>
        <end position="117"/>
    </location>
</feature>
<dbReference type="Proteomes" id="UP001145072">
    <property type="component" value="Unassembled WGS sequence"/>
</dbReference>
<sequence length="340" mass="37967">MKFGIVGLGWPGQQHVQAIHAHESEAILSAVCDLDESKVKAFEGKCDTFTDIDRFFAEADMDTVVLAVPHQLHETLAVRALNLGKHVLIEKPMARTSEECKNMIDAAEKNNKTLMVAQNWRYQPWCIAAKAIIESGELGNIQAVRTEWLLNFRDAFPKGNWIYNGELAGGGAITSLAIHNVDALRFIIGEVEEVYTNQLYTDDWSTNGAENWAMVQMKFENGALGHLFTGYTPFFPPDNGMLQVYGDKGTMFFGPHQGETGLWIRSAKRSVNPNAGYERVDEAKYAAGLVEHPQTNQLKHFIDSVNSQTRPESDGREIIKTIELVEMMYDSGNKGTPLKK</sequence>
<dbReference type="AlphaFoldDB" id="A0A9X4AJX9"/>
<dbReference type="PANTHER" id="PTHR43377:SF1">
    <property type="entry name" value="BILIVERDIN REDUCTASE A"/>
    <property type="match status" value="1"/>
</dbReference>
<gene>
    <name evidence="3" type="ORF">NC661_18215</name>
</gene>
<evidence type="ECO:0000313" key="3">
    <source>
        <dbReference type="EMBL" id="MDC3422289.1"/>
    </source>
</evidence>
<dbReference type="InterPro" id="IPR036291">
    <property type="entry name" value="NAD(P)-bd_dom_sf"/>
</dbReference>
<keyword evidence="4" id="KW-1185">Reference proteome</keyword>
<dbReference type="Pfam" id="PF22725">
    <property type="entry name" value="GFO_IDH_MocA_C3"/>
    <property type="match status" value="1"/>
</dbReference>
<accession>A0A9X4AJX9</accession>
<evidence type="ECO:0000259" key="2">
    <source>
        <dbReference type="Pfam" id="PF22725"/>
    </source>
</evidence>
<comment type="caution">
    <text evidence="3">The sequence shown here is derived from an EMBL/GenBank/DDBJ whole genome shotgun (WGS) entry which is preliminary data.</text>
</comment>
<name>A0A9X4AJX9_9BACI</name>
<organism evidence="3 4">
    <name type="scientific">Aquibacillus koreensis</name>
    <dbReference type="NCBI Taxonomy" id="279446"/>
    <lineage>
        <taxon>Bacteria</taxon>
        <taxon>Bacillati</taxon>
        <taxon>Bacillota</taxon>
        <taxon>Bacilli</taxon>
        <taxon>Bacillales</taxon>
        <taxon>Bacillaceae</taxon>
        <taxon>Aquibacillus</taxon>
    </lineage>
</organism>
<dbReference type="Pfam" id="PF01408">
    <property type="entry name" value="GFO_IDH_MocA"/>
    <property type="match status" value="1"/>
</dbReference>
<dbReference type="PANTHER" id="PTHR43377">
    <property type="entry name" value="BILIVERDIN REDUCTASE A"/>
    <property type="match status" value="1"/>
</dbReference>